<dbReference type="PANTHER" id="PTHR47972">
    <property type="entry name" value="KINESIN-LIKE PROTEIN KLP-3"/>
    <property type="match status" value="1"/>
</dbReference>
<dbReference type="Proteomes" id="UP000018050">
    <property type="component" value="Unassembled WGS sequence"/>
</dbReference>
<reference evidence="6" key="2">
    <citation type="submission" date="2013-10" db="EMBL/GenBank/DDBJ databases">
        <authorList>
            <person name="Aslett M."/>
        </authorList>
    </citation>
    <scope>NUCLEOTIDE SEQUENCE</scope>
    <source>
        <strain evidence="6">Houghton</strain>
    </source>
</reference>
<protein>
    <submittedName>
        <fullName evidence="6">Kinesin heavy chain-like protein, putative</fullName>
    </submittedName>
</protein>
<dbReference type="PRINTS" id="PR00380">
    <property type="entry name" value="KINESINHEAVY"/>
</dbReference>
<evidence type="ECO:0000256" key="3">
    <source>
        <dbReference type="PROSITE-ProRule" id="PRU00283"/>
    </source>
</evidence>
<dbReference type="GO" id="GO:0005524">
    <property type="term" value="F:ATP binding"/>
    <property type="evidence" value="ECO:0007669"/>
    <property type="project" value="UniProtKB-KW"/>
</dbReference>
<dbReference type="RefSeq" id="XP_013253100.1">
    <property type="nucleotide sequence ID" value="XM_013397646.1"/>
</dbReference>
<dbReference type="OrthoDB" id="3176171at2759"/>
<dbReference type="GeneID" id="25273617"/>
<keyword evidence="2" id="KW-0067">ATP-binding</keyword>
<dbReference type="GO" id="GO:0008017">
    <property type="term" value="F:microtubule binding"/>
    <property type="evidence" value="ECO:0007669"/>
    <property type="project" value="InterPro"/>
</dbReference>
<sequence>MKKVVSAEALEKIFEFGLTARHVSGTAMNAESSRSHLIFAVVVRIEDLLAEKISLGKLSLIDLAGSERVSKSGVTKERLVEAKEINKSLTALGDVISALSSGESFIPYRNHKLTQVMSDSLGGTAKTLMFVNISPADYNVDETVTSLMYASRVKLITNESSKQVESKQIARMKERIKKLTAAIESAKRGEPIDYSLLNEAEEEGQQQQQQQQQQQLQQEQEGSRQNEDEANYEEPEDISF</sequence>
<dbReference type="PANTHER" id="PTHR47972:SF16">
    <property type="entry name" value="KINESIN-LIKE PROTEIN"/>
    <property type="match status" value="1"/>
</dbReference>
<dbReference type="AlphaFoldDB" id="U6G7W6"/>
<keyword evidence="1" id="KW-0547">Nucleotide-binding</keyword>
<dbReference type="InterPro" id="IPR001752">
    <property type="entry name" value="Kinesin_motor_dom"/>
</dbReference>
<evidence type="ECO:0000256" key="4">
    <source>
        <dbReference type="SAM" id="MobiDB-lite"/>
    </source>
</evidence>
<dbReference type="Pfam" id="PF00225">
    <property type="entry name" value="Kinesin"/>
    <property type="match status" value="1"/>
</dbReference>
<proteinExistence type="inferred from homology"/>
<organism evidence="6 7">
    <name type="scientific">Eimeria acervulina</name>
    <name type="common">Coccidian parasite</name>
    <dbReference type="NCBI Taxonomy" id="5801"/>
    <lineage>
        <taxon>Eukaryota</taxon>
        <taxon>Sar</taxon>
        <taxon>Alveolata</taxon>
        <taxon>Apicomplexa</taxon>
        <taxon>Conoidasida</taxon>
        <taxon>Coccidia</taxon>
        <taxon>Eucoccidiorida</taxon>
        <taxon>Eimeriorina</taxon>
        <taxon>Eimeriidae</taxon>
        <taxon>Eimeria</taxon>
    </lineage>
</organism>
<dbReference type="VEuPathDB" id="ToxoDB:EAH_00055470"/>
<dbReference type="SMART" id="SM00129">
    <property type="entry name" value="KISc"/>
    <property type="match status" value="1"/>
</dbReference>
<dbReference type="InterPro" id="IPR027417">
    <property type="entry name" value="P-loop_NTPase"/>
</dbReference>
<dbReference type="OMA" id="RQNEDEA"/>
<dbReference type="GO" id="GO:0007018">
    <property type="term" value="P:microtubule-based movement"/>
    <property type="evidence" value="ECO:0007669"/>
    <property type="project" value="InterPro"/>
</dbReference>
<reference evidence="6" key="1">
    <citation type="submission" date="2013-10" db="EMBL/GenBank/DDBJ databases">
        <title>Genomic analysis of the causative agents of coccidiosis in chickens.</title>
        <authorList>
            <person name="Reid A.J."/>
            <person name="Blake D."/>
            <person name="Billington K."/>
            <person name="Browne H."/>
            <person name="Dunn M."/>
            <person name="Hung S."/>
            <person name="Kawahara F."/>
            <person name="Miranda-Saavedra D."/>
            <person name="Mourier T."/>
            <person name="Nagra H."/>
            <person name="Otto T.D."/>
            <person name="Rawlings N."/>
            <person name="Sanchez A."/>
            <person name="Sanders M."/>
            <person name="Subramaniam C."/>
            <person name="Tay Y."/>
            <person name="Dear P."/>
            <person name="Doerig C."/>
            <person name="Gruber A."/>
            <person name="Parkinson J."/>
            <person name="Shirley M."/>
            <person name="Wan K.L."/>
            <person name="Berriman M."/>
            <person name="Tomley F."/>
            <person name="Pain A."/>
        </authorList>
    </citation>
    <scope>NUCLEOTIDE SEQUENCE</scope>
    <source>
        <strain evidence="6">Houghton</strain>
    </source>
</reference>
<dbReference type="GO" id="GO:0003777">
    <property type="term" value="F:microtubule motor activity"/>
    <property type="evidence" value="ECO:0007669"/>
    <property type="project" value="InterPro"/>
</dbReference>
<feature type="region of interest" description="Disordered" evidence="4">
    <location>
        <begin position="190"/>
        <end position="240"/>
    </location>
</feature>
<dbReference type="SUPFAM" id="SSF52540">
    <property type="entry name" value="P-loop containing nucleoside triphosphate hydrolases"/>
    <property type="match status" value="1"/>
</dbReference>
<evidence type="ECO:0000256" key="1">
    <source>
        <dbReference type="ARBA" id="ARBA00022741"/>
    </source>
</evidence>
<dbReference type="InterPro" id="IPR019821">
    <property type="entry name" value="Kinesin_motor_CS"/>
</dbReference>
<feature type="compositionally biased region" description="Acidic residues" evidence="4">
    <location>
        <begin position="228"/>
        <end position="240"/>
    </location>
</feature>
<evidence type="ECO:0000256" key="2">
    <source>
        <dbReference type="ARBA" id="ARBA00022840"/>
    </source>
</evidence>
<comment type="similarity">
    <text evidence="3">Belongs to the TRAFAC class myosin-kinesin ATPase superfamily. Kinesin family.</text>
</comment>
<keyword evidence="7" id="KW-1185">Reference proteome</keyword>
<dbReference type="Gene3D" id="3.40.850.10">
    <property type="entry name" value="Kinesin motor domain"/>
    <property type="match status" value="1"/>
</dbReference>
<evidence type="ECO:0000259" key="5">
    <source>
        <dbReference type="PROSITE" id="PS50067"/>
    </source>
</evidence>
<evidence type="ECO:0000313" key="7">
    <source>
        <dbReference type="Proteomes" id="UP000018050"/>
    </source>
</evidence>
<gene>
    <name evidence="6" type="ORF">EAH_00055470</name>
</gene>
<name>U6G7W6_EIMAC</name>
<accession>U6G7W6</accession>
<dbReference type="PROSITE" id="PS00411">
    <property type="entry name" value="KINESIN_MOTOR_1"/>
    <property type="match status" value="1"/>
</dbReference>
<feature type="domain" description="Kinesin motor" evidence="5">
    <location>
        <begin position="1"/>
        <end position="156"/>
    </location>
</feature>
<dbReference type="InterPro" id="IPR027640">
    <property type="entry name" value="Kinesin-like_fam"/>
</dbReference>
<feature type="compositionally biased region" description="Low complexity" evidence="4">
    <location>
        <begin position="205"/>
        <end position="220"/>
    </location>
</feature>
<evidence type="ECO:0000313" key="6">
    <source>
        <dbReference type="EMBL" id="CDI76346.1"/>
    </source>
</evidence>
<comment type="caution">
    <text evidence="3">Lacks conserved residue(s) required for the propagation of feature annotation.</text>
</comment>
<dbReference type="InterPro" id="IPR036961">
    <property type="entry name" value="Kinesin_motor_dom_sf"/>
</dbReference>
<dbReference type="EMBL" id="HG670360">
    <property type="protein sequence ID" value="CDI76346.1"/>
    <property type="molecule type" value="Genomic_DNA"/>
</dbReference>
<dbReference type="PROSITE" id="PS50067">
    <property type="entry name" value="KINESIN_MOTOR_2"/>
    <property type="match status" value="1"/>
</dbReference>